<name>A0A0F9XPV0_9ZZZZ</name>
<organism evidence="2">
    <name type="scientific">marine sediment metagenome</name>
    <dbReference type="NCBI Taxonomy" id="412755"/>
    <lineage>
        <taxon>unclassified sequences</taxon>
        <taxon>metagenomes</taxon>
        <taxon>ecological metagenomes</taxon>
    </lineage>
</organism>
<sequence length="114" mass="13207">MTLSWMVRRWCVVEQDEQQDLFVGDPWHMHLVDITMRLDVPRERTLCGDFLPSRPVYRELERLQLKVLCPDCLALARSLRGGKRPTAMPPKSEHGESGQFDLYDAGRNVSHDSL</sequence>
<comment type="caution">
    <text evidence="2">The sequence shown here is derived from an EMBL/GenBank/DDBJ whole genome shotgun (WGS) entry which is preliminary data.</text>
</comment>
<dbReference type="EMBL" id="LAZR01000035">
    <property type="protein sequence ID" value="KKO01477.1"/>
    <property type="molecule type" value="Genomic_DNA"/>
</dbReference>
<accession>A0A0F9XPV0</accession>
<feature type="region of interest" description="Disordered" evidence="1">
    <location>
        <begin position="81"/>
        <end position="114"/>
    </location>
</feature>
<reference evidence="2" key="1">
    <citation type="journal article" date="2015" name="Nature">
        <title>Complex archaea that bridge the gap between prokaryotes and eukaryotes.</title>
        <authorList>
            <person name="Spang A."/>
            <person name="Saw J.H."/>
            <person name="Jorgensen S.L."/>
            <person name="Zaremba-Niedzwiedzka K."/>
            <person name="Martijn J."/>
            <person name="Lind A.E."/>
            <person name="van Eijk R."/>
            <person name="Schleper C."/>
            <person name="Guy L."/>
            <person name="Ettema T.J."/>
        </authorList>
    </citation>
    <scope>NUCLEOTIDE SEQUENCE</scope>
</reference>
<evidence type="ECO:0000313" key="2">
    <source>
        <dbReference type="EMBL" id="KKO01477.1"/>
    </source>
</evidence>
<evidence type="ECO:0000256" key="1">
    <source>
        <dbReference type="SAM" id="MobiDB-lite"/>
    </source>
</evidence>
<proteinExistence type="predicted"/>
<dbReference type="AlphaFoldDB" id="A0A0F9XPV0"/>
<protein>
    <submittedName>
        <fullName evidence="2">Uncharacterized protein</fullName>
    </submittedName>
</protein>
<gene>
    <name evidence="2" type="ORF">LCGC14_0116910</name>
</gene>